<evidence type="ECO:0000256" key="1">
    <source>
        <dbReference type="SAM" id="MobiDB-lite"/>
    </source>
</evidence>
<sequence length="359" mass="38816">MFPGSTNPTGKAKYDPGVEPFVAGNTDDYPFSSQPGMLSPVDPSQTTTSAGLGGNEYFEDAGSYLFGEQMSGNGLGYDGSLLNEMGYTRDPAIKSENDHTQKLMLLTQPFKLTSDSNGDDKSVLNMDVSANSDSNMNEADESNGGYLGLNSSQSGYGQGETDHTTLDGRWNDYDDNFADNLGLDPKIYNFNAKPDNVITEIGTKRGGSTPDHDDQPQPKRPSVGQQLEGYSLPLSYAPGPTDGESVFHGGETDHAATDNRWNAYDEAFKDNLGFDPELFNSNMENDGATMGSETKSGLPIPDHGQPRPIRPRTGQQPGGSSREFQFVSEYPYTHQNQQARAGDSTNQSYSFVNSNGEPI</sequence>
<dbReference type="Proteomes" id="UP000268162">
    <property type="component" value="Unassembled WGS sequence"/>
</dbReference>
<organism evidence="2 3">
    <name type="scientific">Dimargaris cristalligena</name>
    <dbReference type="NCBI Taxonomy" id="215637"/>
    <lineage>
        <taxon>Eukaryota</taxon>
        <taxon>Fungi</taxon>
        <taxon>Fungi incertae sedis</taxon>
        <taxon>Zoopagomycota</taxon>
        <taxon>Kickxellomycotina</taxon>
        <taxon>Dimargaritomycetes</taxon>
        <taxon>Dimargaritales</taxon>
        <taxon>Dimargaritaceae</taxon>
        <taxon>Dimargaris</taxon>
    </lineage>
</organism>
<accession>A0A4Q0A176</accession>
<protein>
    <submittedName>
        <fullName evidence="2">Uncharacterized protein</fullName>
    </submittedName>
</protein>
<dbReference type="AlphaFoldDB" id="A0A4Q0A176"/>
<keyword evidence="3" id="KW-1185">Reference proteome</keyword>
<feature type="region of interest" description="Disordered" evidence="1">
    <location>
        <begin position="200"/>
        <end position="254"/>
    </location>
</feature>
<dbReference type="EMBL" id="ML002290">
    <property type="protein sequence ID" value="RKP39201.1"/>
    <property type="molecule type" value="Genomic_DNA"/>
</dbReference>
<feature type="region of interest" description="Disordered" evidence="1">
    <location>
        <begin position="279"/>
        <end position="359"/>
    </location>
</feature>
<proteinExistence type="predicted"/>
<feature type="compositionally biased region" description="Polar residues" evidence="1">
    <location>
        <begin position="313"/>
        <end position="323"/>
    </location>
</feature>
<evidence type="ECO:0000313" key="3">
    <source>
        <dbReference type="Proteomes" id="UP000268162"/>
    </source>
</evidence>
<reference evidence="3" key="1">
    <citation type="journal article" date="2018" name="Nat. Microbiol.">
        <title>Leveraging single-cell genomics to expand the fungal tree of life.</title>
        <authorList>
            <person name="Ahrendt S.R."/>
            <person name="Quandt C.A."/>
            <person name="Ciobanu D."/>
            <person name="Clum A."/>
            <person name="Salamov A."/>
            <person name="Andreopoulos B."/>
            <person name="Cheng J.F."/>
            <person name="Woyke T."/>
            <person name="Pelin A."/>
            <person name="Henrissat B."/>
            <person name="Reynolds N.K."/>
            <person name="Benny G.L."/>
            <person name="Smith M.E."/>
            <person name="James T.Y."/>
            <person name="Grigoriev I.V."/>
        </authorList>
    </citation>
    <scope>NUCLEOTIDE SEQUENCE [LARGE SCALE GENOMIC DNA]</scope>
    <source>
        <strain evidence="3">RSA 468</strain>
    </source>
</reference>
<feature type="compositionally biased region" description="Polar residues" evidence="1">
    <location>
        <begin position="333"/>
        <end position="359"/>
    </location>
</feature>
<name>A0A4Q0A176_9FUNG</name>
<feature type="region of interest" description="Disordered" evidence="1">
    <location>
        <begin position="1"/>
        <end position="54"/>
    </location>
</feature>
<feature type="compositionally biased region" description="Polar residues" evidence="1">
    <location>
        <begin position="31"/>
        <end position="50"/>
    </location>
</feature>
<gene>
    <name evidence="2" type="ORF">BJ085DRAFT_37979</name>
</gene>
<feature type="region of interest" description="Disordered" evidence="1">
    <location>
        <begin position="130"/>
        <end position="163"/>
    </location>
</feature>
<evidence type="ECO:0000313" key="2">
    <source>
        <dbReference type="EMBL" id="RKP39201.1"/>
    </source>
</evidence>